<evidence type="ECO:0000313" key="4">
    <source>
        <dbReference type="EMBL" id="MBP3059447.1"/>
    </source>
</evidence>
<proteinExistence type="predicted"/>
<gene>
    <name evidence="3" type="ORF">FEF22_000180</name>
    <name evidence="4" type="ORF">FEF22_001440</name>
</gene>
<reference evidence="4 5" key="1">
    <citation type="submission" date="2019-10" db="EMBL/GenBank/DDBJ databases">
        <title>Whole Genome Sequencing and Characterization of Texas Phoenix Palm Decline Phytoplasma Belongs to Lethal Yellowing (16SrIV) Group.</title>
        <authorList>
            <person name="Bao M."/>
        </authorList>
    </citation>
    <scope>NUCLEOTIDE SEQUENCE [LARGE SCALE GENOMIC DNA]</scope>
    <source>
        <strain evidence="4 5">ACPD</strain>
    </source>
</reference>
<name>A0ABS5BIQ1_9MOLU</name>
<feature type="compositionally biased region" description="Basic and acidic residues" evidence="1">
    <location>
        <begin position="69"/>
        <end position="80"/>
    </location>
</feature>
<evidence type="ECO:0000256" key="2">
    <source>
        <dbReference type="SAM" id="SignalP"/>
    </source>
</evidence>
<keyword evidence="2" id="KW-0732">Signal</keyword>
<feature type="region of interest" description="Disordered" evidence="1">
    <location>
        <begin position="22"/>
        <end position="52"/>
    </location>
</feature>
<comment type="caution">
    <text evidence="4">The sequence shown here is derived from an EMBL/GenBank/DDBJ whole genome shotgun (WGS) entry which is preliminary data.</text>
</comment>
<feature type="chain" id="PRO_5045032115" evidence="2">
    <location>
        <begin position="19"/>
        <end position="276"/>
    </location>
</feature>
<feature type="region of interest" description="Disordered" evidence="1">
    <location>
        <begin position="69"/>
        <end position="126"/>
    </location>
</feature>
<accession>A0ABS5BIQ1</accession>
<evidence type="ECO:0000313" key="5">
    <source>
        <dbReference type="Proteomes" id="UP001192346"/>
    </source>
</evidence>
<feature type="signal peptide" evidence="2">
    <location>
        <begin position="1"/>
        <end position="18"/>
    </location>
</feature>
<feature type="compositionally biased region" description="Basic and acidic residues" evidence="1">
    <location>
        <begin position="22"/>
        <end position="35"/>
    </location>
</feature>
<dbReference type="RefSeq" id="WP_138107778.1">
    <property type="nucleotide sequence ID" value="NZ_VBRA02000003.1"/>
</dbReference>
<organism evidence="4 5">
    <name type="scientific">Texas Phoenix palm phytoplasma</name>
    <dbReference type="NCBI Taxonomy" id="176709"/>
    <lineage>
        <taxon>Bacteria</taxon>
        <taxon>Bacillati</taxon>
        <taxon>Mycoplasmatota</taxon>
        <taxon>Mollicutes</taxon>
        <taxon>Acholeplasmatales</taxon>
        <taxon>Acholeplasmataceae</taxon>
        <taxon>Candidatus Phytoplasma</taxon>
        <taxon>16SrIV (Coconut lethal yellows group)</taxon>
    </lineage>
</organism>
<dbReference type="EMBL" id="VBRA02000003">
    <property type="protein sequence ID" value="MBP3059208.1"/>
    <property type="molecule type" value="Genomic_DNA"/>
</dbReference>
<protein>
    <submittedName>
        <fullName evidence="4">Uncharacterized protein</fullName>
    </submittedName>
</protein>
<feature type="compositionally biased region" description="Basic and acidic residues" evidence="1">
    <location>
        <begin position="96"/>
        <end position="125"/>
    </location>
</feature>
<evidence type="ECO:0000313" key="3">
    <source>
        <dbReference type="EMBL" id="MBP3059208.1"/>
    </source>
</evidence>
<evidence type="ECO:0000256" key="1">
    <source>
        <dbReference type="SAM" id="MobiDB-lite"/>
    </source>
</evidence>
<sequence length="276" mass="32332">MFFFLFVIILFSSEIVFAHNSEKKNNQASEEKNKNSESFIEPKNVAKNQKPQCNKGLVNVMSAINKDKDKKEFKKEKDSDNIVLENDNNSLKNKKSNKEQKPKIEEKKKSDSDSSPEKTVEEEQQHSLLDLYKQEKKHEKELANIHKRKEIEKRKLTLDFIEKIISESNKSDNKNKKNVFAFVEGNSLCINNLFVSNSRTKTIKFKDNSSNNKNNNLTITKEVIENEDDDYSESFFDAEEEEEDENAEKMNYNDLKNKFKDDSIELKDMLFLIFLT</sequence>
<dbReference type="EMBL" id="VBRA02000009">
    <property type="protein sequence ID" value="MBP3059447.1"/>
    <property type="molecule type" value="Genomic_DNA"/>
</dbReference>
<keyword evidence="5" id="KW-1185">Reference proteome</keyword>
<dbReference type="Proteomes" id="UP001192346">
    <property type="component" value="Unassembled WGS sequence"/>
</dbReference>